<dbReference type="EMBL" id="LNGF01000032">
    <property type="protein sequence ID" value="KYC47145.1"/>
    <property type="molecule type" value="Genomic_DNA"/>
</dbReference>
<dbReference type="PANTHER" id="PTHR34298">
    <property type="entry name" value="SEGREGATION AND CONDENSATION PROTEIN B"/>
    <property type="match status" value="1"/>
</dbReference>
<protein>
    <submittedName>
        <fullName evidence="7">Segregation and condensation protein B</fullName>
    </submittedName>
</protein>
<evidence type="ECO:0000313" key="9">
    <source>
        <dbReference type="Proteomes" id="UP000092401"/>
    </source>
</evidence>
<accession>A0A150IMW4</accession>
<proteinExistence type="predicted"/>
<evidence type="ECO:0000313" key="7">
    <source>
        <dbReference type="EMBL" id="KYC49561.1"/>
    </source>
</evidence>
<evidence type="ECO:0000313" key="8">
    <source>
        <dbReference type="Proteomes" id="UP000091929"/>
    </source>
</evidence>
<dbReference type="NCBIfam" id="TIGR00281">
    <property type="entry name" value="SMC-Scp complex subunit ScpB"/>
    <property type="match status" value="1"/>
</dbReference>
<evidence type="ECO:0000313" key="6">
    <source>
        <dbReference type="EMBL" id="KYC47145.1"/>
    </source>
</evidence>
<dbReference type="SUPFAM" id="SSF46785">
    <property type="entry name" value="Winged helix' DNA-binding domain"/>
    <property type="match status" value="2"/>
</dbReference>
<dbReference type="AlphaFoldDB" id="A0A150IX43"/>
<reference evidence="8 9" key="1">
    <citation type="journal article" date="2016" name="ISME J.">
        <title>Chasing the elusive Euryarchaeota class WSA2: genomes reveal a uniquely fastidious methyl-reducing methanogen.</title>
        <authorList>
            <person name="Nobu M.K."/>
            <person name="Narihiro T."/>
            <person name="Kuroda K."/>
            <person name="Mei R."/>
            <person name="Liu W.T."/>
        </authorList>
    </citation>
    <scope>NUCLEOTIDE SEQUENCE [LARGE SCALE GENOMIC DNA]</scope>
    <source>
        <strain evidence="5">B03fssc0709_Meth_Bin005</strain>
        <strain evidence="6">B15fssc0709_Meth_Bin003</strain>
        <strain evidence="7">BMIXfssc0709_Meth_Bin006</strain>
    </source>
</reference>
<accession>A0A150IX43</accession>
<dbReference type="GO" id="GO:0051304">
    <property type="term" value="P:chromosome separation"/>
    <property type="evidence" value="ECO:0007669"/>
    <property type="project" value="InterPro"/>
</dbReference>
<accession>A0A150IQP1</accession>
<keyword evidence="3" id="KW-0159">Chromosome partition</keyword>
<evidence type="ECO:0000313" key="5">
    <source>
        <dbReference type="EMBL" id="KYC46371.1"/>
    </source>
</evidence>
<dbReference type="GO" id="GO:0051301">
    <property type="term" value="P:cell division"/>
    <property type="evidence" value="ECO:0007669"/>
    <property type="project" value="UniProtKB-KW"/>
</dbReference>
<evidence type="ECO:0000256" key="2">
    <source>
        <dbReference type="ARBA" id="ARBA00022618"/>
    </source>
</evidence>
<dbReference type="PANTHER" id="PTHR34298:SF2">
    <property type="entry name" value="SEGREGATION AND CONDENSATION PROTEIN B"/>
    <property type="match status" value="1"/>
</dbReference>
<gene>
    <name evidence="5" type="ORF">APG10_00074</name>
    <name evidence="6" type="ORF">APG11_01399</name>
    <name evidence="7" type="ORF">APG12_01397</name>
</gene>
<dbReference type="Gene3D" id="1.10.10.10">
    <property type="entry name" value="Winged helix-like DNA-binding domain superfamily/Winged helix DNA-binding domain"/>
    <property type="match status" value="2"/>
</dbReference>
<dbReference type="Proteomes" id="UP000092403">
    <property type="component" value="Unassembled WGS sequence"/>
</dbReference>
<evidence type="ECO:0000256" key="3">
    <source>
        <dbReference type="ARBA" id="ARBA00022829"/>
    </source>
</evidence>
<comment type="caution">
    <text evidence="7">The sequence shown here is derived from an EMBL/GenBank/DDBJ whole genome shotgun (WGS) entry which is preliminary data.</text>
</comment>
<keyword evidence="1" id="KW-0963">Cytoplasm</keyword>
<dbReference type="Pfam" id="PF04079">
    <property type="entry name" value="SMC_ScpB"/>
    <property type="match status" value="1"/>
</dbReference>
<name>A0A150IX43_9EURY</name>
<evidence type="ECO:0000256" key="4">
    <source>
        <dbReference type="ARBA" id="ARBA00023306"/>
    </source>
</evidence>
<dbReference type="EMBL" id="LNJC01000032">
    <property type="protein sequence ID" value="KYC49561.1"/>
    <property type="molecule type" value="Genomic_DNA"/>
</dbReference>
<dbReference type="InterPro" id="IPR036388">
    <property type="entry name" value="WH-like_DNA-bd_sf"/>
</dbReference>
<dbReference type="Proteomes" id="UP000091929">
    <property type="component" value="Unassembled WGS sequence"/>
</dbReference>
<dbReference type="Proteomes" id="UP000092401">
    <property type="component" value="Unassembled WGS sequence"/>
</dbReference>
<keyword evidence="2" id="KW-0132">Cell division</keyword>
<dbReference type="InterPro" id="IPR005234">
    <property type="entry name" value="ScpB_csome_segregation"/>
</dbReference>
<evidence type="ECO:0000313" key="10">
    <source>
        <dbReference type="Proteomes" id="UP000092403"/>
    </source>
</evidence>
<evidence type="ECO:0000256" key="1">
    <source>
        <dbReference type="ARBA" id="ARBA00022490"/>
    </source>
</evidence>
<keyword evidence="4" id="KW-0131">Cell cycle</keyword>
<sequence>MLCMDIANDKASIEAILFISGEPVPISKLLKKLGLKDREYVEGLIENLSKDYRERGSSIEVVRAVEDRYTMQVKNEFSLLTADFAPKSEIRGAILKTLAIIAYKQPLKKSDLVKYRGSQCYEHVKVLVEAGLLDAEPCGKTKILKTTSKFSEIYGLESSTPTEIRKFMESILK</sequence>
<dbReference type="InterPro" id="IPR036390">
    <property type="entry name" value="WH_DNA-bd_sf"/>
</dbReference>
<organism evidence="7 10">
    <name type="scientific">Candidatus Methanofastidiosum methylothiophilum</name>
    <dbReference type="NCBI Taxonomy" id="1705564"/>
    <lineage>
        <taxon>Archaea</taxon>
        <taxon>Methanobacteriati</taxon>
        <taxon>Methanobacteriota</taxon>
        <taxon>Stenosarchaea group</taxon>
        <taxon>Candidatus Methanofastidiosia</taxon>
        <taxon>Candidatus Methanofastidiosales</taxon>
        <taxon>Candidatus Methanofastidiosaceae</taxon>
        <taxon>Candidatus Methanofastidiosum</taxon>
    </lineage>
</organism>
<dbReference type="EMBL" id="LNGE01000001">
    <property type="protein sequence ID" value="KYC46371.1"/>
    <property type="molecule type" value="Genomic_DNA"/>
</dbReference>